<evidence type="ECO:0000313" key="2">
    <source>
        <dbReference type="EMBL" id="EFG28443.2"/>
    </source>
</evidence>
<feature type="transmembrane region" description="Helical" evidence="1">
    <location>
        <begin position="242"/>
        <end position="263"/>
    </location>
</feature>
<feature type="transmembrane region" description="Helical" evidence="1">
    <location>
        <begin position="167"/>
        <end position="186"/>
    </location>
</feature>
<evidence type="ECO:0000256" key="1">
    <source>
        <dbReference type="SAM" id="Phobius"/>
    </source>
</evidence>
<dbReference type="InterPro" id="IPR012507">
    <property type="entry name" value="YibE_F"/>
</dbReference>
<dbReference type="PANTHER" id="PTHR41771">
    <property type="entry name" value="MEMBRANE PROTEIN-RELATED"/>
    <property type="match status" value="1"/>
</dbReference>
<reference evidence="2 3" key="1">
    <citation type="submission" date="2010-03" db="EMBL/GenBank/DDBJ databases">
        <title>The Genome Sequence of Fusobacterium sp. 1_1_41FAA.</title>
        <authorList>
            <consortium name="The Broad Institute Genome Sequencing Platform"/>
            <person name="Ward D."/>
            <person name="Earl A."/>
            <person name="Feldgarden M."/>
            <person name="Gevers D."/>
            <person name="Young S.K."/>
            <person name="Zeng Q."/>
            <person name="Koehrsen M."/>
            <person name="Alvarado L."/>
            <person name="Berlin A."/>
            <person name="Borenstein D."/>
            <person name="Chapman S."/>
            <person name="Chen Z."/>
            <person name="Engels R."/>
            <person name="Freedman E."/>
            <person name="Gellesch M."/>
            <person name="Goldberg J."/>
            <person name="Griggs A."/>
            <person name="Gujja S."/>
            <person name="Heilman E."/>
            <person name="Heiman D."/>
            <person name="Hepburn T."/>
            <person name="Howarth C."/>
            <person name="Jen D."/>
            <person name="Larson L."/>
            <person name="Mehta T."/>
            <person name="Park D."/>
            <person name="Pearson M."/>
            <person name="Richards J."/>
            <person name="Roberts A."/>
            <person name="Saif S."/>
            <person name="Shea T."/>
            <person name="Shenoy N."/>
            <person name="Sisk P."/>
            <person name="Stolte C."/>
            <person name="Sykes S."/>
            <person name="Walk T."/>
            <person name="White J."/>
            <person name="Yandava C."/>
            <person name="Strauss J.C."/>
            <person name="Ambrose C.E."/>
            <person name="Allen-Vercoe E."/>
            <person name="Haas B."/>
            <person name="Henn M.R."/>
            <person name="Nusbaum C."/>
            <person name="Birren B."/>
        </authorList>
    </citation>
    <scope>NUCLEOTIDE SEQUENCE [LARGE SCALE GENOMIC DNA]</scope>
    <source>
        <strain evidence="2 3">1_1_41FAA</strain>
    </source>
</reference>
<keyword evidence="1" id="KW-0472">Membrane</keyword>
<evidence type="ECO:0000313" key="3">
    <source>
        <dbReference type="Proteomes" id="UP000003964"/>
    </source>
</evidence>
<proteinExistence type="predicted"/>
<dbReference type="EMBL" id="GG770383">
    <property type="protein sequence ID" value="EFG28443.2"/>
    <property type="molecule type" value="Genomic_DNA"/>
</dbReference>
<feature type="transmembrane region" description="Helical" evidence="1">
    <location>
        <begin position="117"/>
        <end position="134"/>
    </location>
</feature>
<dbReference type="Proteomes" id="UP000003964">
    <property type="component" value="Unassembled WGS sequence"/>
</dbReference>
<feature type="transmembrane region" description="Helical" evidence="1">
    <location>
        <begin position="193"/>
        <end position="213"/>
    </location>
</feature>
<organism evidence="2 3">
    <name type="scientific">Fusobacterium periodonticum 1_1_41FAA</name>
    <dbReference type="NCBI Taxonomy" id="469621"/>
    <lineage>
        <taxon>Bacteria</taxon>
        <taxon>Fusobacteriati</taxon>
        <taxon>Fusobacteriota</taxon>
        <taxon>Fusobacteriia</taxon>
        <taxon>Fusobacteriales</taxon>
        <taxon>Fusobacteriaceae</taxon>
        <taxon>Fusobacterium</taxon>
    </lineage>
</organism>
<gene>
    <name evidence="2" type="ORF">HMPREF0400_01786</name>
</gene>
<feature type="transmembrane region" description="Helical" evidence="1">
    <location>
        <begin position="141"/>
        <end position="161"/>
    </location>
</feature>
<keyword evidence="1" id="KW-1133">Transmembrane helix</keyword>
<dbReference type="AlphaFoldDB" id="D6LJ67"/>
<name>D6LJ67_9FUSO</name>
<protein>
    <submittedName>
        <fullName evidence="2">Uncharacterized protein</fullName>
    </submittedName>
</protein>
<feature type="transmembrane region" description="Helical" evidence="1">
    <location>
        <begin position="284"/>
        <end position="317"/>
    </location>
</feature>
<sequence length="365" mass="40487">MKFMKKFFVLIIFLLSSVLIFAEGTKEEYLSGKIIELVSEEKSDEEGIAKLQKFNVKLLEGDNKGEVVEIDFPIYTAKEYNIDVKVGDRVVVFKTFDDYGNDEMQMQYYISDVDKRMEIYIMGIIFVALVLVIARKNGLKALFALIVTVAFIVKIFIPAVFNGYSPILFAVITAIFSSLVTIYYTVGMNKKFFVSLFGVIGGVLVAGILSYIFTYRMRLNGYLDPELLASASILKNINLKEVIPAGVIIGSLGAVMDVAVSIASSINELHETDPNMSQKAMFKSVINIGTDIIGTMINTLILAYIASSVFTLLLVYAQAGEYPIIRLLNFQDIAVEIMRSVCGSIGILISVPLTAYIGTLIYKQK</sequence>
<keyword evidence="1" id="KW-0812">Transmembrane</keyword>
<dbReference type="Pfam" id="PF07907">
    <property type="entry name" value="YibE_F"/>
    <property type="match status" value="1"/>
</dbReference>
<accession>D6LJ67</accession>
<dbReference type="PANTHER" id="PTHR41771:SF1">
    <property type="entry name" value="MEMBRANE PROTEIN"/>
    <property type="match status" value="1"/>
</dbReference>
<feature type="transmembrane region" description="Helical" evidence="1">
    <location>
        <begin position="337"/>
        <end position="362"/>
    </location>
</feature>